<dbReference type="Proteomes" id="UP000279959">
    <property type="component" value="Chromosome"/>
</dbReference>
<dbReference type="EMBL" id="AP018664">
    <property type="protein sequence ID" value="BBD98880.1"/>
    <property type="molecule type" value="Genomic_DNA"/>
</dbReference>
<evidence type="ECO:0000313" key="1">
    <source>
        <dbReference type="EMBL" id="BBD98880.1"/>
    </source>
</evidence>
<gene>
    <name evidence="1" type="ORF">SAMIE_1023810</name>
</gene>
<evidence type="ECO:0000313" key="2">
    <source>
        <dbReference type="Proteomes" id="UP000279959"/>
    </source>
</evidence>
<dbReference type="KEGG" id="sami:SAMIE_1023810"/>
<proteinExistence type="predicted"/>
<accession>A0A494WDF8</accession>
<organism evidence="1 2">
    <name type="scientific">Sphingobium amiense</name>
    <dbReference type="NCBI Taxonomy" id="135719"/>
    <lineage>
        <taxon>Bacteria</taxon>
        <taxon>Pseudomonadati</taxon>
        <taxon>Pseudomonadota</taxon>
        <taxon>Alphaproteobacteria</taxon>
        <taxon>Sphingomonadales</taxon>
        <taxon>Sphingomonadaceae</taxon>
        <taxon>Sphingobium</taxon>
    </lineage>
</organism>
<name>A0A494WDF8_9SPHN</name>
<dbReference type="RefSeq" id="WP_126516844.1">
    <property type="nucleotide sequence ID" value="NZ_AP018664.1"/>
</dbReference>
<dbReference type="AlphaFoldDB" id="A0A494WDF8"/>
<reference evidence="1 2" key="1">
    <citation type="submission" date="2018-05" db="EMBL/GenBank/DDBJ databases">
        <title>Complete Genome Sequence of the Nonylphenol-Degrading Bacterium Sphingobium amiense DSM 16289T.</title>
        <authorList>
            <person name="Ootsuka M."/>
            <person name="Nishizawa T."/>
            <person name="Ohta H."/>
        </authorList>
    </citation>
    <scope>NUCLEOTIDE SEQUENCE [LARGE SCALE GENOMIC DNA]</scope>
    <source>
        <strain evidence="1 2">DSM 16289</strain>
    </source>
</reference>
<keyword evidence="2" id="KW-1185">Reference proteome</keyword>
<sequence length="100" mass="11151">MKPLTPDEMEELRSSMSQLHLPDTEKDEIIRYLDSIATSFVDQAFGFHPLQLSLSARANYAFKGHSRHASLTATANAEIVDLREEGALNIDDTPKGYFAP</sequence>
<protein>
    <submittedName>
        <fullName evidence="1">Uncharacterized protein</fullName>
    </submittedName>
</protein>